<keyword evidence="1" id="KW-0472">Membrane</keyword>
<reference evidence="2 3" key="1">
    <citation type="submission" date="2020-05" db="EMBL/GenBank/DDBJ databases">
        <title>Sulfurimonas marisnigri, sp. nov., and Sulfurimonas baltica, sp. nov., manganese oxide reducing chemolithoautotrophs of the class Epsilonproteobacteria isolated from the pelagic redoxclines of the Black and Baltic Seas and emended description of the genus Sulfurimonas.</title>
        <authorList>
            <person name="Henkel J.V."/>
            <person name="Laudan C."/>
            <person name="Werner J."/>
            <person name="Neu T."/>
            <person name="Plewe S."/>
            <person name="Sproer C."/>
            <person name="Bunk B."/>
            <person name="Schulz-Vogt H.N."/>
        </authorList>
    </citation>
    <scope>NUCLEOTIDE SEQUENCE [LARGE SCALE GENOMIC DNA]</scope>
    <source>
        <strain evidence="2 3">GD2</strain>
    </source>
</reference>
<evidence type="ECO:0000313" key="2">
    <source>
        <dbReference type="EMBL" id="QOY53205.1"/>
    </source>
</evidence>
<dbReference type="EMBL" id="CP054492">
    <property type="protein sequence ID" value="QOY53205.1"/>
    <property type="molecule type" value="Genomic_DNA"/>
</dbReference>
<proteinExistence type="predicted"/>
<protein>
    <submittedName>
        <fullName evidence="2">Uncharacterized protein</fullName>
    </submittedName>
</protein>
<evidence type="ECO:0000256" key="1">
    <source>
        <dbReference type="SAM" id="Phobius"/>
    </source>
</evidence>
<dbReference type="AlphaFoldDB" id="A0A7S7RP79"/>
<name>A0A7S7RP79_9BACT</name>
<accession>A0A7S7RP79</accession>
<dbReference type="Proteomes" id="UP000593994">
    <property type="component" value="Chromosome"/>
</dbReference>
<sequence>MLVITIIGFIVAIITVYSLVLWVNEYSVKRYRYEFFNFSNYLATAIGYGMIYFGEGWYREALANNQDILNGQVLIVIGFLLVVLVIYSNIKNTSFIFGVVMTVIQLALYAVLAVVGFYVLLAAMAFFSQTKPVYSINR</sequence>
<gene>
    <name evidence="2" type="ORF">HUE88_05870</name>
</gene>
<keyword evidence="3" id="KW-1185">Reference proteome</keyword>
<feature type="transmembrane region" description="Helical" evidence="1">
    <location>
        <begin position="35"/>
        <end position="53"/>
    </location>
</feature>
<keyword evidence="1" id="KW-1133">Transmembrane helix</keyword>
<feature type="transmembrane region" description="Helical" evidence="1">
    <location>
        <begin position="94"/>
        <end position="127"/>
    </location>
</feature>
<keyword evidence="1" id="KW-0812">Transmembrane</keyword>
<dbReference type="RefSeq" id="WP_194372032.1">
    <property type="nucleotide sequence ID" value="NZ_CP054492.1"/>
</dbReference>
<feature type="transmembrane region" description="Helical" evidence="1">
    <location>
        <begin position="68"/>
        <end position="87"/>
    </location>
</feature>
<dbReference type="KEGG" id="sbal:HUE88_05870"/>
<evidence type="ECO:0000313" key="3">
    <source>
        <dbReference type="Proteomes" id="UP000593994"/>
    </source>
</evidence>
<organism evidence="2 3">
    <name type="scientific">Candidatus Sulfurimonas baltica</name>
    <dbReference type="NCBI Taxonomy" id="2740404"/>
    <lineage>
        <taxon>Bacteria</taxon>
        <taxon>Pseudomonadati</taxon>
        <taxon>Campylobacterota</taxon>
        <taxon>Epsilonproteobacteria</taxon>
        <taxon>Campylobacterales</taxon>
        <taxon>Sulfurimonadaceae</taxon>
        <taxon>Sulfurimonas</taxon>
    </lineage>
</organism>
<feature type="transmembrane region" description="Helical" evidence="1">
    <location>
        <begin position="6"/>
        <end position="23"/>
    </location>
</feature>